<dbReference type="RefSeq" id="WP_143150861.1">
    <property type="nucleotide sequence ID" value="NZ_CP139972.1"/>
</dbReference>
<accession>A0ABZ0X8K0</accession>
<proteinExistence type="predicted"/>
<keyword evidence="3" id="KW-1185">Reference proteome</keyword>
<evidence type="ECO:0000313" key="3">
    <source>
        <dbReference type="Proteomes" id="UP001326715"/>
    </source>
</evidence>
<reference evidence="2 3" key="1">
    <citation type="submission" date="2023-11" db="EMBL/GenBank/DDBJ databases">
        <title>MicrobeMod: A computational toolkit for identifying prokaryotic methylation and restriction-modification with nanopore sequencing.</title>
        <authorList>
            <person name="Crits-Christoph A."/>
            <person name="Kang S.C."/>
            <person name="Lee H."/>
            <person name="Ostrov N."/>
        </authorList>
    </citation>
    <scope>NUCLEOTIDE SEQUENCE [LARGE SCALE GENOMIC DNA]</scope>
    <source>
        <strain evidence="2 3">ATCC 23090</strain>
    </source>
</reference>
<dbReference type="Proteomes" id="UP001326715">
    <property type="component" value="Chromosome"/>
</dbReference>
<evidence type="ECO:0000313" key="2">
    <source>
        <dbReference type="EMBL" id="WQG86932.1"/>
    </source>
</evidence>
<organism evidence="2 3">
    <name type="scientific">Chitinophaga sancti</name>
    <dbReference type="NCBI Taxonomy" id="1004"/>
    <lineage>
        <taxon>Bacteria</taxon>
        <taxon>Pseudomonadati</taxon>
        <taxon>Bacteroidota</taxon>
        <taxon>Chitinophagia</taxon>
        <taxon>Chitinophagales</taxon>
        <taxon>Chitinophagaceae</taxon>
        <taxon>Chitinophaga</taxon>
    </lineage>
</organism>
<sequence>MMKTFVLSFCLLVTTFSMSFAQSAQYQGAMAKQIALLDDPANRGPEKMQEIANTFERIAAAEKTQWLPYYYAAYCYVMNAVAEKDKSKVDAIDDKAQNAILQADALAPKNDEIYCIRSLVATARIGVDPQTRGMQYGSESATWLAQAGQINKDNPRVDLLQGQSLYYTPEQFGGSKEKAKEKFELALKKFAAFKPASVIAPHWGEEYTKQLLGK</sequence>
<feature type="signal peptide" evidence="1">
    <location>
        <begin position="1"/>
        <end position="21"/>
    </location>
</feature>
<protein>
    <submittedName>
        <fullName evidence="2">Uncharacterized protein</fullName>
    </submittedName>
</protein>
<keyword evidence="1" id="KW-0732">Signal</keyword>
<dbReference type="EMBL" id="CP140154">
    <property type="protein sequence ID" value="WQG86932.1"/>
    <property type="molecule type" value="Genomic_DNA"/>
</dbReference>
<name>A0ABZ0X8K0_9BACT</name>
<evidence type="ECO:0000256" key="1">
    <source>
        <dbReference type="SAM" id="SignalP"/>
    </source>
</evidence>
<gene>
    <name evidence="2" type="ORF">SR876_18610</name>
</gene>
<feature type="chain" id="PRO_5045073241" evidence="1">
    <location>
        <begin position="22"/>
        <end position="214"/>
    </location>
</feature>